<proteinExistence type="predicted"/>
<evidence type="ECO:0000313" key="1">
    <source>
        <dbReference type="EMBL" id="SVC99950.1"/>
    </source>
</evidence>
<dbReference type="EMBL" id="UINC01123461">
    <property type="protein sequence ID" value="SVC99950.1"/>
    <property type="molecule type" value="Genomic_DNA"/>
</dbReference>
<gene>
    <name evidence="1" type="ORF">METZ01_LOCUS352804</name>
</gene>
<protein>
    <recommendedName>
        <fullName evidence="2">Glycine-rich domain-containing protein-like</fullName>
    </recommendedName>
</protein>
<organism evidence="1">
    <name type="scientific">marine metagenome</name>
    <dbReference type="NCBI Taxonomy" id="408172"/>
    <lineage>
        <taxon>unclassified sequences</taxon>
        <taxon>metagenomes</taxon>
        <taxon>ecological metagenomes</taxon>
    </lineage>
</organism>
<dbReference type="PANTHER" id="PTHR34365">
    <property type="entry name" value="ENOLASE (DUF1399)"/>
    <property type="match status" value="1"/>
</dbReference>
<name>A0A382RR63_9ZZZZ</name>
<accession>A0A382RR63</accession>
<dbReference type="AlphaFoldDB" id="A0A382RR63"/>
<dbReference type="Pfam" id="PF07173">
    <property type="entry name" value="GRDP-like"/>
    <property type="match status" value="1"/>
</dbReference>
<dbReference type="PANTHER" id="PTHR34365:SF7">
    <property type="entry name" value="GLYCINE-RICH DOMAIN-CONTAINING PROTEIN 1"/>
    <property type="match status" value="1"/>
</dbReference>
<feature type="non-terminal residue" evidence="1">
    <location>
        <position position="1"/>
    </location>
</feature>
<sequence length="151" mass="17369">RTRAEIDPAVAGIDLDRIVWKVINDPYKPEMSDDDVLRAVHQYRRFLSLKLRFPGANLVPTDDIDLVWHTHILDTENYASDCQMLFGSFLHHDPYFGEFGNETQEEMGEMFNETSELWAKEYGETLETPELFRCTGKACHAPSNCRCRGPG</sequence>
<reference evidence="1" key="1">
    <citation type="submission" date="2018-05" db="EMBL/GenBank/DDBJ databases">
        <authorList>
            <person name="Lanie J.A."/>
            <person name="Ng W.-L."/>
            <person name="Kazmierczak K.M."/>
            <person name="Andrzejewski T.M."/>
            <person name="Davidsen T.M."/>
            <person name="Wayne K.J."/>
            <person name="Tettelin H."/>
            <person name="Glass J.I."/>
            <person name="Rusch D."/>
            <person name="Podicherti R."/>
            <person name="Tsui H.-C.T."/>
            <person name="Winkler M.E."/>
        </authorList>
    </citation>
    <scope>NUCLEOTIDE SEQUENCE</scope>
</reference>
<dbReference type="InterPro" id="IPR009836">
    <property type="entry name" value="GRDP-like"/>
</dbReference>
<evidence type="ECO:0008006" key="2">
    <source>
        <dbReference type="Google" id="ProtNLM"/>
    </source>
</evidence>